<keyword evidence="2" id="KW-1185">Reference proteome</keyword>
<protein>
    <submittedName>
        <fullName evidence="1">Uncharacterized protein</fullName>
    </submittedName>
</protein>
<proteinExistence type="predicted"/>
<evidence type="ECO:0000313" key="2">
    <source>
        <dbReference type="Proteomes" id="UP000198432"/>
    </source>
</evidence>
<organism evidence="1 2">
    <name type="scientific">Pontibacter ummariensis</name>
    <dbReference type="NCBI Taxonomy" id="1610492"/>
    <lineage>
        <taxon>Bacteria</taxon>
        <taxon>Pseudomonadati</taxon>
        <taxon>Bacteroidota</taxon>
        <taxon>Cytophagia</taxon>
        <taxon>Cytophagales</taxon>
        <taxon>Hymenobacteraceae</taxon>
        <taxon>Pontibacter</taxon>
    </lineage>
</organism>
<accession>A0A239EYQ6</accession>
<gene>
    <name evidence="1" type="ORF">SAMN06296052_107123</name>
</gene>
<dbReference type="RefSeq" id="WP_089319011.1">
    <property type="nucleotide sequence ID" value="NZ_FZOQ01000007.1"/>
</dbReference>
<sequence length="293" mass="32889">MFKNTMLLVFASTAIVVASRQTVQGQGQPQTSCDSKLISYLNWEETPHTEWSLQLTRPDGGSLQYIGASHSDDATHPQFELIRQAWKDQSPTLAFFEGPDRGTADSGTETIKRLGESGFVRYMAGLAGVPTQTLEPRPQEEVNYLLSLKEFTPEQIKLFYILREANRLRERKNMSVEQTKEAIGQLMDKANKVLPALAAVLPDIASLQPAYAKYWSAPANWWEAPTEWFTPGGNGEETGGKFTNAINRHSSEFRNLHMYRLLTDAVLRGERVFAVVGRNHVPMQAEAIRCTLQ</sequence>
<dbReference type="AlphaFoldDB" id="A0A239EYQ6"/>
<dbReference type="EMBL" id="FZOQ01000007">
    <property type="protein sequence ID" value="SNS49408.1"/>
    <property type="molecule type" value="Genomic_DNA"/>
</dbReference>
<name>A0A239EYQ6_9BACT</name>
<dbReference type="Proteomes" id="UP000198432">
    <property type="component" value="Unassembled WGS sequence"/>
</dbReference>
<reference evidence="2" key="1">
    <citation type="submission" date="2017-06" db="EMBL/GenBank/DDBJ databases">
        <authorList>
            <person name="Varghese N."/>
            <person name="Submissions S."/>
        </authorList>
    </citation>
    <scope>NUCLEOTIDE SEQUENCE [LARGE SCALE GENOMIC DNA]</scope>
    <source>
        <strain evidence="2">NKM1</strain>
    </source>
</reference>
<evidence type="ECO:0000313" key="1">
    <source>
        <dbReference type="EMBL" id="SNS49408.1"/>
    </source>
</evidence>
<dbReference type="OrthoDB" id="1433859at2"/>